<evidence type="ECO:0000313" key="1">
    <source>
        <dbReference type="EMBL" id="KAF6031592.1"/>
    </source>
</evidence>
<accession>A0A7J7JYY5</accession>
<comment type="caution">
    <text evidence="1">The sequence shown here is derived from an EMBL/GenBank/DDBJ whole genome shotgun (WGS) entry which is preliminary data.</text>
</comment>
<proteinExistence type="predicted"/>
<dbReference type="AlphaFoldDB" id="A0A7J7JYY5"/>
<sequence length="68" mass="7655">MLTLRVEALVTSGSNQITAFKFKSLTSVFNIQLNISLVESGLLKSSFENLYLTQKITLQIQLECVYIL</sequence>
<evidence type="ECO:0000313" key="2">
    <source>
        <dbReference type="Proteomes" id="UP000593567"/>
    </source>
</evidence>
<dbReference type="Proteomes" id="UP000593567">
    <property type="component" value="Unassembled WGS sequence"/>
</dbReference>
<reference evidence="1" key="1">
    <citation type="submission" date="2020-06" db="EMBL/GenBank/DDBJ databases">
        <title>Draft genome of Bugula neritina, a colonial animal packing powerful symbionts and potential medicines.</title>
        <authorList>
            <person name="Rayko M."/>
        </authorList>
    </citation>
    <scope>NUCLEOTIDE SEQUENCE [LARGE SCALE GENOMIC DNA]</scope>
    <source>
        <strain evidence="1">Kwan_BN1</strain>
    </source>
</reference>
<name>A0A7J7JYY5_BUGNE</name>
<protein>
    <submittedName>
        <fullName evidence="1">Uncharacterized protein</fullName>
    </submittedName>
</protein>
<gene>
    <name evidence="1" type="ORF">EB796_010089</name>
</gene>
<dbReference type="EMBL" id="VXIV02001586">
    <property type="protein sequence ID" value="KAF6031592.1"/>
    <property type="molecule type" value="Genomic_DNA"/>
</dbReference>
<organism evidence="1 2">
    <name type="scientific">Bugula neritina</name>
    <name type="common">Brown bryozoan</name>
    <name type="synonym">Sertularia neritina</name>
    <dbReference type="NCBI Taxonomy" id="10212"/>
    <lineage>
        <taxon>Eukaryota</taxon>
        <taxon>Metazoa</taxon>
        <taxon>Spiralia</taxon>
        <taxon>Lophotrochozoa</taxon>
        <taxon>Bryozoa</taxon>
        <taxon>Gymnolaemata</taxon>
        <taxon>Cheilostomatida</taxon>
        <taxon>Flustrina</taxon>
        <taxon>Buguloidea</taxon>
        <taxon>Bugulidae</taxon>
        <taxon>Bugula</taxon>
    </lineage>
</organism>
<keyword evidence="2" id="KW-1185">Reference proteome</keyword>